<reference evidence="1" key="1">
    <citation type="submission" date="2022-01" db="EMBL/GenBank/DDBJ databases">
        <authorList>
            <person name="King R."/>
        </authorList>
    </citation>
    <scope>NUCLEOTIDE SEQUENCE</scope>
</reference>
<dbReference type="OrthoDB" id="10647912at2759"/>
<dbReference type="EMBL" id="OV725079">
    <property type="protein sequence ID" value="CAH1394774.1"/>
    <property type="molecule type" value="Genomic_DNA"/>
</dbReference>
<evidence type="ECO:0000313" key="1">
    <source>
        <dbReference type="EMBL" id="CAH1394774.1"/>
    </source>
</evidence>
<keyword evidence="2" id="KW-1185">Reference proteome</keyword>
<dbReference type="Proteomes" id="UP001152798">
    <property type="component" value="Chromosome 3"/>
</dbReference>
<organism evidence="1 2">
    <name type="scientific">Nezara viridula</name>
    <name type="common">Southern green stink bug</name>
    <name type="synonym">Cimex viridulus</name>
    <dbReference type="NCBI Taxonomy" id="85310"/>
    <lineage>
        <taxon>Eukaryota</taxon>
        <taxon>Metazoa</taxon>
        <taxon>Ecdysozoa</taxon>
        <taxon>Arthropoda</taxon>
        <taxon>Hexapoda</taxon>
        <taxon>Insecta</taxon>
        <taxon>Pterygota</taxon>
        <taxon>Neoptera</taxon>
        <taxon>Paraneoptera</taxon>
        <taxon>Hemiptera</taxon>
        <taxon>Heteroptera</taxon>
        <taxon>Panheteroptera</taxon>
        <taxon>Pentatomomorpha</taxon>
        <taxon>Pentatomoidea</taxon>
        <taxon>Pentatomidae</taxon>
        <taxon>Pentatominae</taxon>
        <taxon>Nezara</taxon>
    </lineage>
</organism>
<accession>A0A9P0EGP4</accession>
<name>A0A9P0EGP4_NEZVI</name>
<proteinExistence type="predicted"/>
<dbReference type="AlphaFoldDB" id="A0A9P0EGP4"/>
<protein>
    <submittedName>
        <fullName evidence="1">Uncharacterized protein</fullName>
    </submittedName>
</protein>
<gene>
    <name evidence="1" type="ORF">NEZAVI_LOCUS5194</name>
</gene>
<feature type="non-terminal residue" evidence="1">
    <location>
        <position position="1"/>
    </location>
</feature>
<evidence type="ECO:0000313" key="2">
    <source>
        <dbReference type="Proteomes" id="UP001152798"/>
    </source>
</evidence>
<sequence>IHVSLNITDLETNTEQIMRRRLQHAAAKGAGHVSNAVKKQISQSEGRKLQTLQNAWNAGNLGTTKEAKEAATQTNSARRELGSWRADNSGRWRWGQSNNAVFGSSIVLQDLWSWNRLVQSRPIRRNRTNRLSLSDLTVPGRLGNRPEEPSFRGLYLDREGYWAVP</sequence>